<dbReference type="AlphaFoldDB" id="A0A4D6LST1"/>
<protein>
    <submittedName>
        <fullName evidence="1">Amino-acid N-acetyltransferase</fullName>
    </submittedName>
</protein>
<proteinExistence type="predicted"/>
<evidence type="ECO:0000313" key="1">
    <source>
        <dbReference type="EMBL" id="QCD91418.1"/>
    </source>
</evidence>
<evidence type="ECO:0000313" key="2">
    <source>
        <dbReference type="Proteomes" id="UP000501690"/>
    </source>
</evidence>
<name>A0A4D6LST1_VIGUN</name>
<keyword evidence="1" id="KW-0808">Transferase</keyword>
<dbReference type="Proteomes" id="UP000501690">
    <property type="component" value="Linkage Group LG4"/>
</dbReference>
<keyword evidence="2" id="KW-1185">Reference proteome</keyword>
<sequence length="145" mass="16051">MATATSKATISVPFLSHGSTPNFHFLHLLSPLATATVPRRSCTFRSHNNKTTPLSPRDCGCHQSRAAGEDFGISEEDEEFVNVLRESQSYVLVHRASVFVVLISAEVVASPYLDPILKVSHRSAFSLSIKSTQLNKNFFFFATDY</sequence>
<dbReference type="EMBL" id="CP039348">
    <property type="protein sequence ID" value="QCD91418.1"/>
    <property type="molecule type" value="Genomic_DNA"/>
</dbReference>
<organism evidence="1 2">
    <name type="scientific">Vigna unguiculata</name>
    <name type="common">Cowpea</name>
    <dbReference type="NCBI Taxonomy" id="3917"/>
    <lineage>
        <taxon>Eukaryota</taxon>
        <taxon>Viridiplantae</taxon>
        <taxon>Streptophyta</taxon>
        <taxon>Embryophyta</taxon>
        <taxon>Tracheophyta</taxon>
        <taxon>Spermatophyta</taxon>
        <taxon>Magnoliopsida</taxon>
        <taxon>eudicotyledons</taxon>
        <taxon>Gunneridae</taxon>
        <taxon>Pentapetalae</taxon>
        <taxon>rosids</taxon>
        <taxon>fabids</taxon>
        <taxon>Fabales</taxon>
        <taxon>Fabaceae</taxon>
        <taxon>Papilionoideae</taxon>
        <taxon>50 kb inversion clade</taxon>
        <taxon>NPAAA clade</taxon>
        <taxon>indigoferoid/millettioid clade</taxon>
        <taxon>Phaseoleae</taxon>
        <taxon>Vigna</taxon>
    </lineage>
</organism>
<dbReference type="GO" id="GO:0016740">
    <property type="term" value="F:transferase activity"/>
    <property type="evidence" value="ECO:0007669"/>
    <property type="project" value="UniProtKB-KW"/>
</dbReference>
<accession>A0A4D6LST1</accession>
<reference evidence="1 2" key="1">
    <citation type="submission" date="2019-04" db="EMBL/GenBank/DDBJ databases">
        <title>An improved genome assembly and genetic linkage map for asparagus bean, Vigna unguiculata ssp. sesquipedialis.</title>
        <authorList>
            <person name="Xia Q."/>
            <person name="Zhang R."/>
            <person name="Dong Y."/>
        </authorList>
    </citation>
    <scope>NUCLEOTIDE SEQUENCE [LARGE SCALE GENOMIC DNA]</scope>
    <source>
        <tissue evidence="1">Leaf</tissue>
    </source>
</reference>
<gene>
    <name evidence="1" type="ORF">DEO72_LG4g2383</name>
</gene>